<keyword evidence="1" id="KW-0812">Transmembrane</keyword>
<feature type="transmembrane region" description="Helical" evidence="1">
    <location>
        <begin position="43"/>
        <end position="67"/>
    </location>
</feature>
<feature type="domain" description="DUF112" evidence="2">
    <location>
        <begin position="18"/>
        <end position="443"/>
    </location>
</feature>
<dbReference type="STRING" id="996342.SAMN05443551_3461"/>
<sequence length="507" mass="52784">MLEGIMIGLTAALSIQNLLMVIAGCLIGTFIGMLPGLGPMSIIAIMIPVAITLGDPTAALILLAGVYYGAIFGGSTSSILLNAPGVAGTVATSFDGYPMARKGQAGKALTIAAVASFAGGTIGAILLMIFAPALSSVALLFHSAEYFALMVVGLSAIAAFAGTGQVAKALMMTILGLILATVGEGALFNMPRFTLGLMDLQSGISFITLAMAMFALPEAMFLVLNPLRGANADGSGSNKITGLRFSREEAKAMAPVIGRQSIQGFFIGVLPGAGATIASFLGYAVERNIAKGEEQAEFGKGSVKGLAAPETANNAACTGSFVPLLTLGIPGSGTTAILLGALIALNVTPGPRLMTDTPEVFWAVIISMFIGNLVLLILNLPLIPYIAKILAIPRNYLIPFILFFTLMGAYIGQNNATELLILVGLGVMATILRFADYPLAPLLIGFILGTMLEDNFARSMQLYRGLDFIVERPMTLALLVLAMLLVLLPSYRARRARRRAEGVADGD</sequence>
<feature type="transmembrane region" description="Helical" evidence="1">
    <location>
        <begin position="265"/>
        <end position="285"/>
    </location>
</feature>
<proteinExistence type="predicted"/>
<protein>
    <submittedName>
        <fullName evidence="3">Putative tricarboxylic transport membrane protein</fullName>
    </submittedName>
</protein>
<dbReference type="OrthoDB" id="9791872at2"/>
<accession>A0A1M5WGW3</accession>
<gene>
    <name evidence="3" type="ORF">SAMN05443551_3461</name>
</gene>
<feature type="transmembrane region" description="Helical" evidence="1">
    <location>
        <begin position="395"/>
        <end position="412"/>
    </location>
</feature>
<reference evidence="3 4" key="1">
    <citation type="submission" date="2016-11" db="EMBL/GenBank/DDBJ databases">
        <authorList>
            <person name="Jaros S."/>
            <person name="Januszkiewicz K."/>
            <person name="Wedrychowicz H."/>
        </authorList>
    </citation>
    <scope>NUCLEOTIDE SEQUENCE [LARGE SCALE GENOMIC DNA]</scope>
    <source>
        <strain evidence="3 4">DSM 29431</strain>
    </source>
</reference>
<dbReference type="PANTHER" id="PTHR35342">
    <property type="entry name" value="TRICARBOXYLIC TRANSPORT PROTEIN"/>
    <property type="match status" value="1"/>
</dbReference>
<evidence type="ECO:0000313" key="3">
    <source>
        <dbReference type="EMBL" id="SHH86710.1"/>
    </source>
</evidence>
<feature type="transmembrane region" description="Helical" evidence="1">
    <location>
        <begin position="200"/>
        <end position="224"/>
    </location>
</feature>
<name>A0A1M5WGW3_9RHOB</name>
<feature type="transmembrane region" description="Helical" evidence="1">
    <location>
        <begin position="169"/>
        <end position="188"/>
    </location>
</feature>
<dbReference type="Proteomes" id="UP000184221">
    <property type="component" value="Unassembled WGS sequence"/>
</dbReference>
<feature type="transmembrane region" description="Helical" evidence="1">
    <location>
        <begin position="329"/>
        <end position="348"/>
    </location>
</feature>
<dbReference type="Pfam" id="PF01970">
    <property type="entry name" value="TctA"/>
    <property type="match status" value="1"/>
</dbReference>
<evidence type="ECO:0000259" key="2">
    <source>
        <dbReference type="Pfam" id="PF01970"/>
    </source>
</evidence>
<dbReference type="RefSeq" id="WP_072779275.1">
    <property type="nucleotide sequence ID" value="NZ_FQXC01000004.1"/>
</dbReference>
<feature type="transmembrane region" description="Helical" evidence="1">
    <location>
        <begin position="472"/>
        <end position="491"/>
    </location>
</feature>
<feature type="transmembrane region" description="Helical" evidence="1">
    <location>
        <begin position="109"/>
        <end position="134"/>
    </location>
</feature>
<feature type="transmembrane region" description="Helical" evidence="1">
    <location>
        <begin position="360"/>
        <end position="383"/>
    </location>
</feature>
<keyword evidence="4" id="KW-1185">Reference proteome</keyword>
<organism evidence="3 4">
    <name type="scientific">Marivita hallyeonensis</name>
    <dbReference type="NCBI Taxonomy" id="996342"/>
    <lineage>
        <taxon>Bacteria</taxon>
        <taxon>Pseudomonadati</taxon>
        <taxon>Pseudomonadota</taxon>
        <taxon>Alphaproteobacteria</taxon>
        <taxon>Rhodobacterales</taxon>
        <taxon>Roseobacteraceae</taxon>
        <taxon>Marivita</taxon>
    </lineage>
</organism>
<evidence type="ECO:0000313" key="4">
    <source>
        <dbReference type="Proteomes" id="UP000184221"/>
    </source>
</evidence>
<keyword evidence="1" id="KW-1133">Transmembrane helix</keyword>
<dbReference type="InterPro" id="IPR002823">
    <property type="entry name" value="DUF112_TM"/>
</dbReference>
<feature type="transmembrane region" description="Helical" evidence="1">
    <location>
        <begin position="79"/>
        <end position="97"/>
    </location>
</feature>
<dbReference type="EMBL" id="FQXC01000004">
    <property type="protein sequence ID" value="SHH86710.1"/>
    <property type="molecule type" value="Genomic_DNA"/>
</dbReference>
<feature type="transmembrane region" description="Helical" evidence="1">
    <location>
        <begin position="146"/>
        <end position="162"/>
    </location>
</feature>
<dbReference type="AlphaFoldDB" id="A0A1M5WGW3"/>
<evidence type="ECO:0000256" key="1">
    <source>
        <dbReference type="SAM" id="Phobius"/>
    </source>
</evidence>
<feature type="transmembrane region" description="Helical" evidence="1">
    <location>
        <begin position="6"/>
        <end position="31"/>
    </location>
</feature>
<keyword evidence="1" id="KW-0472">Membrane</keyword>
<dbReference type="PANTHER" id="PTHR35342:SF5">
    <property type="entry name" value="TRICARBOXYLIC TRANSPORT PROTEIN"/>
    <property type="match status" value="1"/>
</dbReference>